<feature type="compositionally biased region" description="Basic and acidic residues" evidence="1">
    <location>
        <begin position="692"/>
        <end position="702"/>
    </location>
</feature>
<dbReference type="Gene3D" id="3.40.50.300">
    <property type="entry name" value="P-loop containing nucleotide triphosphate hydrolases"/>
    <property type="match status" value="2"/>
</dbReference>
<dbReference type="Pfam" id="PF04851">
    <property type="entry name" value="ResIII"/>
    <property type="match status" value="1"/>
</dbReference>
<dbReference type="InterPro" id="IPR006935">
    <property type="entry name" value="Helicase/UvrB_N"/>
</dbReference>
<keyword evidence="3" id="KW-0347">Helicase</keyword>
<evidence type="ECO:0000256" key="1">
    <source>
        <dbReference type="SAM" id="MobiDB-lite"/>
    </source>
</evidence>
<keyword evidence="3" id="KW-0547">Nucleotide-binding</keyword>
<keyword evidence="3" id="KW-0067">ATP-binding</keyword>
<dbReference type="InterPro" id="IPR050742">
    <property type="entry name" value="Helicase_Restrict-Modif_Enz"/>
</dbReference>
<evidence type="ECO:0000313" key="4">
    <source>
        <dbReference type="Proteomes" id="UP000234333"/>
    </source>
</evidence>
<dbReference type="GO" id="GO:0016787">
    <property type="term" value="F:hydrolase activity"/>
    <property type="evidence" value="ECO:0007669"/>
    <property type="project" value="InterPro"/>
</dbReference>
<dbReference type="GO" id="GO:0003677">
    <property type="term" value="F:DNA binding"/>
    <property type="evidence" value="ECO:0007669"/>
    <property type="project" value="InterPro"/>
</dbReference>
<dbReference type="GeneID" id="99772425"/>
<evidence type="ECO:0000313" key="3">
    <source>
        <dbReference type="EMBL" id="SMX92040.1"/>
    </source>
</evidence>
<organism evidence="3 4">
    <name type="scientific">Brevibacterium casei CIP 102111</name>
    <dbReference type="NCBI Taxonomy" id="1255625"/>
    <lineage>
        <taxon>Bacteria</taxon>
        <taxon>Bacillati</taxon>
        <taxon>Actinomycetota</taxon>
        <taxon>Actinomycetes</taxon>
        <taxon>Micrococcales</taxon>
        <taxon>Brevibacteriaceae</taxon>
        <taxon>Brevibacterium</taxon>
    </lineage>
</organism>
<reference evidence="3 4" key="1">
    <citation type="submission" date="2017-03" db="EMBL/GenBank/DDBJ databases">
        <authorList>
            <person name="Afonso C.L."/>
            <person name="Miller P.J."/>
            <person name="Scott M.A."/>
            <person name="Spackman E."/>
            <person name="Goraichik I."/>
            <person name="Dimitrov K.M."/>
            <person name="Suarez D.L."/>
            <person name="Swayne D.E."/>
        </authorList>
    </citation>
    <scope>NUCLEOTIDE SEQUENCE [LARGE SCALE GENOMIC DNA]</scope>
    <source>
        <strain evidence="3 4">CIP 102111</strain>
    </source>
</reference>
<feature type="compositionally biased region" description="Polar residues" evidence="1">
    <location>
        <begin position="681"/>
        <end position="690"/>
    </location>
</feature>
<dbReference type="PANTHER" id="PTHR47396">
    <property type="entry name" value="TYPE I RESTRICTION ENZYME ECOKI R PROTEIN"/>
    <property type="match status" value="1"/>
</dbReference>
<keyword evidence="3" id="KW-0378">Hydrolase</keyword>
<sequence length="862" mass="94954">MRYTLKDYQAEAVRNVLRNLDRARDSYRRYGALSQFSLSATTGAGKTVMAAAVIEALFFGNDEFDFEPDPGAVVLWFSDDPALNEQSRARIQAAASELDYRLQPVSVDFNDIHFRPRIVYFLNTQKLSKNSKLVRGATGRIQSSEAGLFEPLSRPDNAQSSIYDTITNTIANEDLTLYLVLDEAHRGMGTRASERSTIVQRLINGQGSVPPLPVVFGISATVERFEAAMKDAKGRDALPSVQVDSALVQASGLLKDDIALSIPAEDGAFETVLLTKAVEKLKASQAAWEDYAREQGEAEAVRPLLVVQVGDKPSQETLARTLDTIYEAWPELGYDAVANVFGEHTDLTIGQQKVPYIEPQRVQDDTHVRVLLAKSAISTGWDCPRAEVLVSFRPAKDRTHITQLLGRMMRTPLARRIPGNELLNSVDCLLPLFDRKTATGVAELLMKGATSKDADEGEDCGGGLGRRVLFDPIPLHPNPAIAQAVWERFSAIPSVTIPKKNVKPIRRLTALATALSKDHLIDEAVEQAHKHLHAVLDGRAVQYKEKIAKAREDVLTMEGEEVRGRVGGGFSYRAFSVSADPRAIEDYYRTSTRVLSPALCASYVDHLVGPDGDEDDLLEAHIALASLGRVPEIAQAVEAEADALARDWLTQTRVARKGLTDERQAEYDGLESMSTIPEPISLTTPKNGQADTKVRHPDGTEEDLPTREMHLLASADGTVPITLNEWERKVLDSESAQPGFQGWYRNPDRAAKESLAVAYKDEMGDWKALRPDFLFFGTNHDGSVAVDLVDPHGHHLSDALPKLRGLADFAERFANDFRRVESVAETGGVLRVLDLTKPRVREAIRDAQSAKALYESELASDY</sequence>
<dbReference type="InterPro" id="IPR027417">
    <property type="entry name" value="P-loop_NTPase"/>
</dbReference>
<dbReference type="RefSeq" id="WP_101624586.1">
    <property type="nucleotide sequence ID" value="NZ_FXZC01000005.1"/>
</dbReference>
<gene>
    <name evidence="3" type="ORF">BC102111_02685</name>
</gene>
<dbReference type="GO" id="GO:0004386">
    <property type="term" value="F:helicase activity"/>
    <property type="evidence" value="ECO:0007669"/>
    <property type="project" value="UniProtKB-KW"/>
</dbReference>
<dbReference type="GO" id="GO:0005524">
    <property type="term" value="F:ATP binding"/>
    <property type="evidence" value="ECO:0007669"/>
    <property type="project" value="InterPro"/>
</dbReference>
<protein>
    <submittedName>
        <fullName evidence="3">Superfamily II DNA or RNA helicase</fullName>
    </submittedName>
</protein>
<name>A0A2H1JX52_9MICO</name>
<feature type="domain" description="Helicase/UvrB N-terminal" evidence="2">
    <location>
        <begin position="3"/>
        <end position="224"/>
    </location>
</feature>
<dbReference type="EMBL" id="FXZC01000005">
    <property type="protein sequence ID" value="SMX92040.1"/>
    <property type="molecule type" value="Genomic_DNA"/>
</dbReference>
<dbReference type="Proteomes" id="UP000234333">
    <property type="component" value="Unassembled WGS sequence"/>
</dbReference>
<dbReference type="GO" id="GO:0005829">
    <property type="term" value="C:cytosol"/>
    <property type="evidence" value="ECO:0007669"/>
    <property type="project" value="TreeGrafter"/>
</dbReference>
<feature type="region of interest" description="Disordered" evidence="1">
    <location>
        <begin position="676"/>
        <end position="702"/>
    </location>
</feature>
<proteinExistence type="predicted"/>
<accession>A0A2H1JX52</accession>
<evidence type="ECO:0000259" key="2">
    <source>
        <dbReference type="Pfam" id="PF04851"/>
    </source>
</evidence>
<dbReference type="PANTHER" id="PTHR47396:SF1">
    <property type="entry name" value="ATP-DEPENDENT HELICASE IRC3-RELATED"/>
    <property type="match status" value="1"/>
</dbReference>
<dbReference type="AlphaFoldDB" id="A0A2H1JX52"/>
<dbReference type="SUPFAM" id="SSF52540">
    <property type="entry name" value="P-loop containing nucleoside triphosphate hydrolases"/>
    <property type="match status" value="1"/>
</dbReference>